<evidence type="ECO:0000256" key="2">
    <source>
        <dbReference type="SAM" id="Phobius"/>
    </source>
</evidence>
<accession>A0A9K3GNX2</accession>
<comment type="caution">
    <text evidence="3">The sequence shown here is derived from an EMBL/GenBank/DDBJ whole genome shotgun (WGS) entry which is preliminary data.</text>
</comment>
<reference evidence="3 4" key="1">
    <citation type="journal article" date="2018" name="PLoS ONE">
        <title>The draft genome of Kipferlia bialata reveals reductive genome evolution in fornicate parasites.</title>
        <authorList>
            <person name="Tanifuji G."/>
            <person name="Takabayashi S."/>
            <person name="Kume K."/>
            <person name="Takagi M."/>
            <person name="Nakayama T."/>
            <person name="Kamikawa R."/>
            <person name="Inagaki Y."/>
            <person name="Hashimoto T."/>
        </authorList>
    </citation>
    <scope>NUCLEOTIDE SEQUENCE [LARGE SCALE GENOMIC DNA]</scope>
    <source>
        <strain evidence="3">NY0173</strain>
    </source>
</reference>
<feature type="compositionally biased region" description="Basic residues" evidence="1">
    <location>
        <begin position="1"/>
        <end position="11"/>
    </location>
</feature>
<dbReference type="EMBL" id="BDIP01004808">
    <property type="protein sequence ID" value="GIQ89216.1"/>
    <property type="molecule type" value="Genomic_DNA"/>
</dbReference>
<proteinExistence type="predicted"/>
<dbReference type="Proteomes" id="UP000265618">
    <property type="component" value="Unassembled WGS sequence"/>
</dbReference>
<protein>
    <submittedName>
        <fullName evidence="3">Uncharacterized protein</fullName>
    </submittedName>
</protein>
<gene>
    <name evidence="3" type="ORF">KIPB_011628</name>
</gene>
<feature type="transmembrane region" description="Helical" evidence="2">
    <location>
        <begin position="91"/>
        <end position="114"/>
    </location>
</feature>
<feature type="transmembrane region" description="Helical" evidence="2">
    <location>
        <begin position="121"/>
        <end position="147"/>
    </location>
</feature>
<dbReference type="AlphaFoldDB" id="A0A9K3GNX2"/>
<keyword evidence="2" id="KW-0472">Membrane</keyword>
<evidence type="ECO:0000256" key="1">
    <source>
        <dbReference type="SAM" id="MobiDB-lite"/>
    </source>
</evidence>
<keyword evidence="2" id="KW-1133">Transmembrane helix</keyword>
<evidence type="ECO:0000313" key="3">
    <source>
        <dbReference type="EMBL" id="GIQ89216.1"/>
    </source>
</evidence>
<name>A0A9K3GNX2_9EUKA</name>
<feature type="region of interest" description="Disordered" evidence="1">
    <location>
        <begin position="1"/>
        <end position="20"/>
    </location>
</feature>
<keyword evidence="4" id="KW-1185">Reference proteome</keyword>
<feature type="transmembrane region" description="Helical" evidence="2">
    <location>
        <begin position="50"/>
        <end position="71"/>
    </location>
</feature>
<keyword evidence="2" id="KW-0812">Transmembrane</keyword>
<organism evidence="3 4">
    <name type="scientific">Kipferlia bialata</name>
    <dbReference type="NCBI Taxonomy" id="797122"/>
    <lineage>
        <taxon>Eukaryota</taxon>
        <taxon>Metamonada</taxon>
        <taxon>Carpediemonas-like organisms</taxon>
        <taxon>Kipferlia</taxon>
    </lineage>
</organism>
<evidence type="ECO:0000313" key="4">
    <source>
        <dbReference type="Proteomes" id="UP000265618"/>
    </source>
</evidence>
<sequence>MARSAASRRLHPSPGNDIKPSLVETDVPSFRKQKNNLRELDRDVAHINTFIRVGLALVGLAVSLRFIVRAIREIFNPVLFLQELFELGVPTGLAIGSNAMSGAAYLLLALYALLNRRGSMMWAYVCAWILLAPTVLFWIVTSALTFADASVSYPLHLVLLPIGGVVLSVFIYIVDINIRQAEKGVRTFKKTAARSQTSKQ</sequence>
<feature type="transmembrane region" description="Helical" evidence="2">
    <location>
        <begin position="153"/>
        <end position="174"/>
    </location>
</feature>